<evidence type="ECO:0000256" key="1">
    <source>
        <dbReference type="ARBA" id="ARBA00004141"/>
    </source>
</evidence>
<comment type="similarity">
    <text evidence="5">Belongs to the 4-toluene sulfonate uptake permease (TSUP) (TC 2.A.102) family.</text>
</comment>
<protein>
    <recommendedName>
        <fullName evidence="5">Probable membrane transporter protein</fullName>
    </recommendedName>
</protein>
<name>A0ABX1NG72_9RHOO</name>
<feature type="transmembrane region" description="Helical" evidence="5">
    <location>
        <begin position="7"/>
        <end position="35"/>
    </location>
</feature>
<sequence>MDFAYTVAGFAVGAIVGLTGVGGGSLMTPLLVLLFGIHPSVAVGTDLLYAAITKTGGTLAHGLKGTVDWAVTKRLAAGSIPAAILTLVLVGTFAPGGIEGAAALIKVALGVALLLTAVALVFRKQIQTYALRHVGAEPDPVRTARLTVLTGAVLGVLVSISSVGAGALGVTALFFLYPAMPALRIVGSDIAHAVPLTLVAGIGHWMLGSVDWFLLGSLIVGSLPGIWVGSHISTKVPDRILRPILATMLVLVGAKLVSH</sequence>
<dbReference type="Pfam" id="PF01925">
    <property type="entry name" value="TauE"/>
    <property type="match status" value="1"/>
</dbReference>
<dbReference type="InterPro" id="IPR002781">
    <property type="entry name" value="TM_pro_TauE-like"/>
</dbReference>
<feature type="transmembrane region" description="Helical" evidence="5">
    <location>
        <begin position="100"/>
        <end position="122"/>
    </location>
</feature>
<dbReference type="PANTHER" id="PTHR43701:SF2">
    <property type="entry name" value="MEMBRANE TRANSPORTER PROTEIN YJNA-RELATED"/>
    <property type="match status" value="1"/>
</dbReference>
<dbReference type="InterPro" id="IPR051598">
    <property type="entry name" value="TSUP/Inactive_protease-like"/>
</dbReference>
<reference evidence="6 7" key="1">
    <citation type="submission" date="2019-12" db="EMBL/GenBank/DDBJ databases">
        <title>Comparative genomics gives insights into the taxonomy of the Azoarcus-Aromatoleum group and reveals separate origins of nif in the plant-associated Azoarcus and non-plant-associated Aromatoleum sub-groups.</title>
        <authorList>
            <person name="Lafos M."/>
            <person name="Maluk M."/>
            <person name="Batista M."/>
            <person name="Junghare M."/>
            <person name="Carmona M."/>
            <person name="Faoro H."/>
            <person name="Cruz L.M."/>
            <person name="Battistoni F."/>
            <person name="De Souza E."/>
            <person name="Pedrosa F."/>
            <person name="Chen W.-M."/>
            <person name="Poole P.S."/>
            <person name="Dixon R.A."/>
            <person name="James E.K."/>
        </authorList>
    </citation>
    <scope>NUCLEOTIDE SEQUENCE [LARGE SCALE GENOMIC DNA]</scope>
    <source>
        <strain evidence="6 7">T</strain>
    </source>
</reference>
<organism evidence="6 7">
    <name type="scientific">Aromatoleum toluolicum</name>
    <dbReference type="NCBI Taxonomy" id="90060"/>
    <lineage>
        <taxon>Bacteria</taxon>
        <taxon>Pseudomonadati</taxon>
        <taxon>Pseudomonadota</taxon>
        <taxon>Betaproteobacteria</taxon>
        <taxon>Rhodocyclales</taxon>
        <taxon>Rhodocyclaceae</taxon>
        <taxon>Aromatoleum</taxon>
    </lineage>
</organism>
<keyword evidence="7" id="KW-1185">Reference proteome</keyword>
<evidence type="ECO:0000313" key="7">
    <source>
        <dbReference type="Proteomes" id="UP000634522"/>
    </source>
</evidence>
<evidence type="ECO:0000256" key="3">
    <source>
        <dbReference type="ARBA" id="ARBA00022989"/>
    </source>
</evidence>
<dbReference type="Proteomes" id="UP000634522">
    <property type="component" value="Unassembled WGS sequence"/>
</dbReference>
<feature type="transmembrane region" description="Helical" evidence="5">
    <location>
        <begin position="75"/>
        <end position="94"/>
    </location>
</feature>
<dbReference type="EMBL" id="WTVS01000025">
    <property type="protein sequence ID" value="NMF98297.1"/>
    <property type="molecule type" value="Genomic_DNA"/>
</dbReference>
<keyword evidence="4 5" id="KW-0472">Membrane</keyword>
<comment type="subcellular location">
    <subcellularLocation>
        <location evidence="5">Cell membrane</location>
        <topology evidence="5">Multi-pass membrane protein</topology>
    </subcellularLocation>
    <subcellularLocation>
        <location evidence="1">Membrane</location>
        <topology evidence="1">Multi-pass membrane protein</topology>
    </subcellularLocation>
</comment>
<comment type="caution">
    <text evidence="6">The sequence shown here is derived from an EMBL/GenBank/DDBJ whole genome shotgun (WGS) entry which is preliminary data.</text>
</comment>
<dbReference type="PANTHER" id="PTHR43701">
    <property type="entry name" value="MEMBRANE TRANSPORTER PROTEIN MJ0441-RELATED"/>
    <property type="match status" value="1"/>
</dbReference>
<gene>
    <name evidence="6" type="ORF">GPA27_12970</name>
</gene>
<feature type="transmembrane region" description="Helical" evidence="5">
    <location>
        <begin position="240"/>
        <end position="258"/>
    </location>
</feature>
<proteinExistence type="inferred from homology"/>
<keyword evidence="3 5" id="KW-1133">Transmembrane helix</keyword>
<evidence type="ECO:0000313" key="6">
    <source>
        <dbReference type="EMBL" id="NMF98297.1"/>
    </source>
</evidence>
<feature type="transmembrane region" description="Helical" evidence="5">
    <location>
        <begin position="205"/>
        <end position="228"/>
    </location>
</feature>
<accession>A0ABX1NG72</accession>
<dbReference type="RefSeq" id="WP_169141056.1">
    <property type="nucleotide sequence ID" value="NZ_WTVS01000025.1"/>
</dbReference>
<feature type="transmembrane region" description="Helical" evidence="5">
    <location>
        <begin position="152"/>
        <end position="177"/>
    </location>
</feature>
<evidence type="ECO:0000256" key="4">
    <source>
        <dbReference type="ARBA" id="ARBA00023136"/>
    </source>
</evidence>
<evidence type="ECO:0000256" key="5">
    <source>
        <dbReference type="RuleBase" id="RU363041"/>
    </source>
</evidence>
<keyword evidence="2 5" id="KW-0812">Transmembrane</keyword>
<keyword evidence="5" id="KW-1003">Cell membrane</keyword>
<evidence type="ECO:0000256" key="2">
    <source>
        <dbReference type="ARBA" id="ARBA00022692"/>
    </source>
</evidence>